<dbReference type="EMBL" id="BKCJ011790809">
    <property type="protein sequence ID" value="GFD53162.1"/>
    <property type="molecule type" value="Genomic_DNA"/>
</dbReference>
<accession>A0A699WZC0</accession>
<feature type="non-terminal residue" evidence="1">
    <location>
        <position position="103"/>
    </location>
</feature>
<evidence type="ECO:0000313" key="1">
    <source>
        <dbReference type="EMBL" id="GFD53162.1"/>
    </source>
</evidence>
<feature type="non-terminal residue" evidence="1">
    <location>
        <position position="1"/>
    </location>
</feature>
<protein>
    <submittedName>
        <fullName evidence="1">Uncharacterized protein</fullName>
    </submittedName>
</protein>
<sequence length="103" mass="10221">SADLQRSAGNDVTGVAHVLGVDRHIAGAVAAAVSIYAGFDDGAVGQLPTGGQPDLITGGDVLLDVQRIAALQVHAGAIHRALNLGVQGLDADGAGRGRLGHVQ</sequence>
<name>A0A699WZC0_TANCI</name>
<proteinExistence type="predicted"/>
<dbReference type="AlphaFoldDB" id="A0A699WZC0"/>
<organism evidence="1">
    <name type="scientific">Tanacetum cinerariifolium</name>
    <name type="common">Dalmatian daisy</name>
    <name type="synonym">Chrysanthemum cinerariifolium</name>
    <dbReference type="NCBI Taxonomy" id="118510"/>
    <lineage>
        <taxon>Eukaryota</taxon>
        <taxon>Viridiplantae</taxon>
        <taxon>Streptophyta</taxon>
        <taxon>Embryophyta</taxon>
        <taxon>Tracheophyta</taxon>
        <taxon>Spermatophyta</taxon>
        <taxon>Magnoliopsida</taxon>
        <taxon>eudicotyledons</taxon>
        <taxon>Gunneridae</taxon>
        <taxon>Pentapetalae</taxon>
        <taxon>asterids</taxon>
        <taxon>campanulids</taxon>
        <taxon>Asterales</taxon>
        <taxon>Asteraceae</taxon>
        <taxon>Asteroideae</taxon>
        <taxon>Anthemideae</taxon>
        <taxon>Anthemidinae</taxon>
        <taxon>Tanacetum</taxon>
    </lineage>
</organism>
<gene>
    <name evidence="1" type="ORF">Tci_925131</name>
</gene>
<reference evidence="1" key="1">
    <citation type="journal article" date="2019" name="Sci. Rep.">
        <title>Draft genome of Tanacetum cinerariifolium, the natural source of mosquito coil.</title>
        <authorList>
            <person name="Yamashiro T."/>
            <person name="Shiraishi A."/>
            <person name="Satake H."/>
            <person name="Nakayama K."/>
        </authorList>
    </citation>
    <scope>NUCLEOTIDE SEQUENCE</scope>
</reference>
<comment type="caution">
    <text evidence="1">The sequence shown here is derived from an EMBL/GenBank/DDBJ whole genome shotgun (WGS) entry which is preliminary data.</text>
</comment>